<reference evidence="2 3" key="1">
    <citation type="submission" date="2016-05" db="EMBL/GenBank/DDBJ databases">
        <title>Comparative analysis of secretome profiles of manganese(II)-oxidizing ascomycete fungi.</title>
        <authorList>
            <consortium name="DOE Joint Genome Institute"/>
            <person name="Zeiner C.A."/>
            <person name="Purvine S.O."/>
            <person name="Zink E.M."/>
            <person name="Wu S."/>
            <person name="Pasa-Tolic L."/>
            <person name="Chaput D.L."/>
            <person name="Haridas S."/>
            <person name="Grigoriev I.V."/>
            <person name="Santelli C.M."/>
            <person name="Hansel C.M."/>
        </authorList>
    </citation>
    <scope>NUCLEOTIDE SEQUENCE [LARGE SCALE GENOMIC DNA]</scope>
    <source>
        <strain evidence="2 3">SRC1lrK2f</strain>
    </source>
</reference>
<sequence>MMAQRYRYQPLDMASGHIRLVQLLPGNHEPVRVKLTTCALTELAFDALSYAWGPTGMDHRVECEGCNIEITKNLHLFLLSLRQYGHVEPLWIDAICIDQTNVKDNEYMLPKLPFIYHTAQRTLCWPGVEDLTFLQKLTSTMSGVRNYQKAIVECLSEVDILHSTYRIVEHDLEVFGKEAEIFDSDIWHKMDSFLDQFYFTKIWVIRDIVCSRNPVIFDGERSVPWSDLAQNLLAWLFFSPKSRPQSPATMYVLLCEAMRCRQLGLDSRHTKLPDLLLAIRSIPARTYFVIDYVDVAYSIATLLSPGELTGSTTGLTTGDVYSEASEYLNDLSGQPLSLSLSDGVQPSLESWTTNWETRTKRFLLNHPASSFSSSGQQNTDHTSLEIVSPRDGTASLLMRCKGSIVDAVRSTSDYMPPRRHCDHYDVNDHCLFFANWYEYAKDHSNREEGSVLLDYADTIQARGCGHLWEDAAITPQDRVRKAQEFIGFLADEDAEESDITNSIRIFHAACFPSHNRRFAVTKKGRFCLVPKDTQSGDLVCIPHNSRVPYIFRPRMEGHGFINIGETFIHGIMHGQMSEWKGSEEREFVLY</sequence>
<dbReference type="Proteomes" id="UP000077248">
    <property type="component" value="Unassembled WGS sequence"/>
</dbReference>
<dbReference type="VEuPathDB" id="FungiDB:CC77DRAFT_1025639"/>
<dbReference type="EMBL" id="KV441498">
    <property type="protein sequence ID" value="OAG14751.1"/>
    <property type="molecule type" value="Genomic_DNA"/>
</dbReference>
<dbReference type="PANTHER" id="PTHR24148">
    <property type="entry name" value="ANKYRIN REPEAT DOMAIN-CONTAINING PROTEIN 39 HOMOLOG-RELATED"/>
    <property type="match status" value="1"/>
</dbReference>
<dbReference type="InterPro" id="IPR010730">
    <property type="entry name" value="HET"/>
</dbReference>
<proteinExistence type="predicted"/>
<dbReference type="InterPro" id="IPR052895">
    <property type="entry name" value="HetReg/Transcr_Mod"/>
</dbReference>
<dbReference type="AlphaFoldDB" id="A0A177D5R7"/>
<gene>
    <name evidence="2" type="ORF">CC77DRAFT_1025639</name>
</gene>
<protein>
    <recommendedName>
        <fullName evidence="1">Heterokaryon incompatibility domain-containing protein</fullName>
    </recommendedName>
</protein>
<evidence type="ECO:0000313" key="3">
    <source>
        <dbReference type="Proteomes" id="UP000077248"/>
    </source>
</evidence>
<name>A0A177D5R7_ALTAL</name>
<dbReference type="PANTHER" id="PTHR24148:SF64">
    <property type="entry name" value="HETEROKARYON INCOMPATIBILITY DOMAIN-CONTAINING PROTEIN"/>
    <property type="match status" value="1"/>
</dbReference>
<dbReference type="Pfam" id="PF26639">
    <property type="entry name" value="Het-6_barrel"/>
    <property type="match status" value="1"/>
</dbReference>
<feature type="domain" description="Heterokaryon incompatibility" evidence="1">
    <location>
        <begin position="45"/>
        <end position="205"/>
    </location>
</feature>
<evidence type="ECO:0000259" key="1">
    <source>
        <dbReference type="Pfam" id="PF06985"/>
    </source>
</evidence>
<dbReference type="Pfam" id="PF06985">
    <property type="entry name" value="HET"/>
    <property type="match status" value="1"/>
</dbReference>
<dbReference type="GeneID" id="29111698"/>
<accession>A0A177D5R7</accession>
<dbReference type="RefSeq" id="XP_018380172.1">
    <property type="nucleotide sequence ID" value="XM_018526104.1"/>
</dbReference>
<organism evidence="2 3">
    <name type="scientific">Alternaria alternata</name>
    <name type="common">Alternaria rot fungus</name>
    <name type="synonym">Torula alternata</name>
    <dbReference type="NCBI Taxonomy" id="5599"/>
    <lineage>
        <taxon>Eukaryota</taxon>
        <taxon>Fungi</taxon>
        <taxon>Dikarya</taxon>
        <taxon>Ascomycota</taxon>
        <taxon>Pezizomycotina</taxon>
        <taxon>Dothideomycetes</taxon>
        <taxon>Pleosporomycetidae</taxon>
        <taxon>Pleosporales</taxon>
        <taxon>Pleosporineae</taxon>
        <taxon>Pleosporaceae</taxon>
        <taxon>Alternaria</taxon>
        <taxon>Alternaria sect. Alternaria</taxon>
        <taxon>Alternaria alternata complex</taxon>
    </lineage>
</organism>
<evidence type="ECO:0000313" key="2">
    <source>
        <dbReference type="EMBL" id="OAG14751.1"/>
    </source>
</evidence>
<dbReference type="KEGG" id="aalt:CC77DRAFT_1025639"/>
<keyword evidence="3" id="KW-1185">Reference proteome</keyword>